<evidence type="ECO:0000313" key="1">
    <source>
        <dbReference type="EMBL" id="BDS13226.1"/>
    </source>
</evidence>
<dbReference type="EMBL" id="AP026867">
    <property type="protein sequence ID" value="BDS13226.1"/>
    <property type="molecule type" value="Genomic_DNA"/>
</dbReference>
<gene>
    <name evidence="1" type="ORF">AsAng_0039550</name>
</gene>
<name>A0A916DVK8_9BACT</name>
<dbReference type="AlphaFoldDB" id="A0A916DVK8"/>
<organism evidence="1 2">
    <name type="scientific">Aureispira anguillae</name>
    <dbReference type="NCBI Taxonomy" id="2864201"/>
    <lineage>
        <taxon>Bacteria</taxon>
        <taxon>Pseudomonadati</taxon>
        <taxon>Bacteroidota</taxon>
        <taxon>Saprospiria</taxon>
        <taxon>Saprospirales</taxon>
        <taxon>Saprospiraceae</taxon>
        <taxon>Aureispira</taxon>
    </lineage>
</organism>
<protein>
    <submittedName>
        <fullName evidence="1">Uncharacterized protein</fullName>
    </submittedName>
</protein>
<evidence type="ECO:0000313" key="2">
    <source>
        <dbReference type="Proteomes" id="UP001060919"/>
    </source>
</evidence>
<dbReference type="Proteomes" id="UP001060919">
    <property type="component" value="Chromosome"/>
</dbReference>
<keyword evidence="2" id="KW-1185">Reference proteome</keyword>
<reference evidence="1" key="1">
    <citation type="submission" date="2022-09" db="EMBL/GenBank/DDBJ databases">
        <title>Aureispira anguillicida sp. nov., isolated from Leptocephalus of Japanese eel Anguilla japonica.</title>
        <authorList>
            <person name="Yuasa K."/>
            <person name="Mekata T."/>
            <person name="Ikunari K."/>
        </authorList>
    </citation>
    <scope>NUCLEOTIDE SEQUENCE</scope>
    <source>
        <strain evidence="1">EL160426</strain>
    </source>
</reference>
<proteinExistence type="predicted"/>
<dbReference type="KEGG" id="aup:AsAng_0039550"/>
<accession>A0A916DVK8</accession>
<sequence>MDILFTLNQSFSSNNKKASTFLIRDVLLFISKKTAYELSHLIRKLNDQ</sequence>